<organism evidence="2 3">
    <name type="scientific">Choiromyces venosus 120613-1</name>
    <dbReference type="NCBI Taxonomy" id="1336337"/>
    <lineage>
        <taxon>Eukaryota</taxon>
        <taxon>Fungi</taxon>
        <taxon>Dikarya</taxon>
        <taxon>Ascomycota</taxon>
        <taxon>Pezizomycotina</taxon>
        <taxon>Pezizomycetes</taxon>
        <taxon>Pezizales</taxon>
        <taxon>Tuberaceae</taxon>
        <taxon>Choiromyces</taxon>
    </lineage>
</organism>
<feature type="transmembrane region" description="Helical" evidence="1">
    <location>
        <begin position="43"/>
        <end position="61"/>
    </location>
</feature>
<dbReference type="EMBL" id="ML120461">
    <property type="protein sequence ID" value="RPA93079.1"/>
    <property type="molecule type" value="Genomic_DNA"/>
</dbReference>
<keyword evidence="1" id="KW-0472">Membrane</keyword>
<dbReference type="Proteomes" id="UP000276215">
    <property type="component" value="Unassembled WGS sequence"/>
</dbReference>
<gene>
    <name evidence="2" type="ORF">L873DRAFT_113597</name>
</gene>
<dbReference type="AlphaFoldDB" id="A0A3N4J440"/>
<sequence length="113" mass="12465">MSLVVRKMSLSRNPTNTVVLGCVEIGFIRCYTKSLQAKKKQRILATQLIFISLKILFFPLLCSASITHLCLTPIPTTHNAPSCTCRLLSLHRACHTTSFHSSQVTHELVGPGS</sequence>
<evidence type="ECO:0000313" key="2">
    <source>
        <dbReference type="EMBL" id="RPA93079.1"/>
    </source>
</evidence>
<evidence type="ECO:0000313" key="3">
    <source>
        <dbReference type="Proteomes" id="UP000276215"/>
    </source>
</evidence>
<keyword evidence="3" id="KW-1185">Reference proteome</keyword>
<name>A0A3N4J440_9PEZI</name>
<keyword evidence="1" id="KW-1133">Transmembrane helix</keyword>
<accession>A0A3N4J440</accession>
<proteinExistence type="predicted"/>
<evidence type="ECO:0000256" key="1">
    <source>
        <dbReference type="SAM" id="Phobius"/>
    </source>
</evidence>
<reference evidence="2 3" key="1">
    <citation type="journal article" date="2018" name="Nat. Ecol. Evol.">
        <title>Pezizomycetes genomes reveal the molecular basis of ectomycorrhizal truffle lifestyle.</title>
        <authorList>
            <person name="Murat C."/>
            <person name="Payen T."/>
            <person name="Noel B."/>
            <person name="Kuo A."/>
            <person name="Morin E."/>
            <person name="Chen J."/>
            <person name="Kohler A."/>
            <person name="Krizsan K."/>
            <person name="Balestrini R."/>
            <person name="Da Silva C."/>
            <person name="Montanini B."/>
            <person name="Hainaut M."/>
            <person name="Levati E."/>
            <person name="Barry K.W."/>
            <person name="Belfiori B."/>
            <person name="Cichocki N."/>
            <person name="Clum A."/>
            <person name="Dockter R.B."/>
            <person name="Fauchery L."/>
            <person name="Guy J."/>
            <person name="Iotti M."/>
            <person name="Le Tacon F."/>
            <person name="Lindquist E.A."/>
            <person name="Lipzen A."/>
            <person name="Malagnac F."/>
            <person name="Mello A."/>
            <person name="Molinier V."/>
            <person name="Miyauchi S."/>
            <person name="Poulain J."/>
            <person name="Riccioni C."/>
            <person name="Rubini A."/>
            <person name="Sitrit Y."/>
            <person name="Splivallo R."/>
            <person name="Traeger S."/>
            <person name="Wang M."/>
            <person name="Zifcakova L."/>
            <person name="Wipf D."/>
            <person name="Zambonelli A."/>
            <person name="Paolocci F."/>
            <person name="Nowrousian M."/>
            <person name="Ottonello S."/>
            <person name="Baldrian P."/>
            <person name="Spatafora J.W."/>
            <person name="Henrissat B."/>
            <person name="Nagy L.G."/>
            <person name="Aury J.M."/>
            <person name="Wincker P."/>
            <person name="Grigoriev I.V."/>
            <person name="Bonfante P."/>
            <person name="Martin F.M."/>
        </authorList>
    </citation>
    <scope>NUCLEOTIDE SEQUENCE [LARGE SCALE GENOMIC DNA]</scope>
    <source>
        <strain evidence="2 3">120613-1</strain>
    </source>
</reference>
<keyword evidence="1" id="KW-0812">Transmembrane</keyword>
<protein>
    <submittedName>
        <fullName evidence="2">Uncharacterized protein</fullName>
    </submittedName>
</protein>